<keyword evidence="3" id="KW-0808">Transferase</keyword>
<dbReference type="InterPro" id="IPR000719">
    <property type="entry name" value="Prot_kinase_dom"/>
</dbReference>
<organism evidence="13 14">
    <name type="scientific">Chroogloeocystis siderophila 5.2 s.c.1</name>
    <dbReference type="NCBI Taxonomy" id="247279"/>
    <lineage>
        <taxon>Bacteria</taxon>
        <taxon>Bacillati</taxon>
        <taxon>Cyanobacteriota</taxon>
        <taxon>Cyanophyceae</taxon>
        <taxon>Oscillatoriophycideae</taxon>
        <taxon>Chroococcales</taxon>
        <taxon>Chroococcaceae</taxon>
        <taxon>Chroogloeocystis</taxon>
    </lineage>
</organism>
<dbReference type="PANTHER" id="PTHR24363">
    <property type="entry name" value="SERINE/THREONINE PROTEIN KINASE"/>
    <property type="match status" value="1"/>
</dbReference>
<dbReference type="AlphaFoldDB" id="A0A1U7HWG7"/>
<dbReference type="Gene3D" id="1.10.510.10">
    <property type="entry name" value="Transferase(Phosphotransferase) domain 1"/>
    <property type="match status" value="1"/>
</dbReference>
<evidence type="ECO:0000256" key="7">
    <source>
        <dbReference type="ARBA" id="ARBA00047899"/>
    </source>
</evidence>
<evidence type="ECO:0000256" key="5">
    <source>
        <dbReference type="ARBA" id="ARBA00022777"/>
    </source>
</evidence>
<evidence type="ECO:0000256" key="6">
    <source>
        <dbReference type="ARBA" id="ARBA00022840"/>
    </source>
</evidence>
<dbReference type="InterPro" id="IPR008271">
    <property type="entry name" value="Ser/Thr_kinase_AS"/>
</dbReference>
<feature type="compositionally biased region" description="Pro residues" evidence="10">
    <location>
        <begin position="416"/>
        <end position="430"/>
    </location>
</feature>
<evidence type="ECO:0000256" key="4">
    <source>
        <dbReference type="ARBA" id="ARBA00022741"/>
    </source>
</evidence>
<keyword evidence="6 9" id="KW-0067">ATP-binding</keyword>
<dbReference type="EMBL" id="MRCC01000004">
    <property type="protein sequence ID" value="OKH27957.1"/>
    <property type="molecule type" value="Genomic_DNA"/>
</dbReference>
<feature type="transmembrane region" description="Helical" evidence="11">
    <location>
        <begin position="315"/>
        <end position="334"/>
    </location>
</feature>
<evidence type="ECO:0000256" key="9">
    <source>
        <dbReference type="PROSITE-ProRule" id="PRU10141"/>
    </source>
</evidence>
<evidence type="ECO:0000256" key="8">
    <source>
        <dbReference type="ARBA" id="ARBA00048679"/>
    </source>
</evidence>
<feature type="binding site" evidence="9">
    <location>
        <position position="40"/>
    </location>
    <ligand>
        <name>ATP</name>
        <dbReference type="ChEBI" id="CHEBI:30616"/>
    </ligand>
</feature>
<dbReference type="GO" id="GO:0005524">
    <property type="term" value="F:ATP binding"/>
    <property type="evidence" value="ECO:0007669"/>
    <property type="project" value="UniProtKB-UniRule"/>
</dbReference>
<dbReference type="PROSITE" id="PS00107">
    <property type="entry name" value="PROTEIN_KINASE_ATP"/>
    <property type="match status" value="1"/>
</dbReference>
<dbReference type="Gene3D" id="3.30.200.20">
    <property type="entry name" value="Phosphorylase Kinase, domain 1"/>
    <property type="match status" value="1"/>
</dbReference>
<evidence type="ECO:0000259" key="12">
    <source>
        <dbReference type="PROSITE" id="PS50011"/>
    </source>
</evidence>
<dbReference type="Proteomes" id="UP000185984">
    <property type="component" value="Unassembled WGS sequence"/>
</dbReference>
<keyword evidence="5 13" id="KW-0418">Kinase</keyword>
<evidence type="ECO:0000256" key="2">
    <source>
        <dbReference type="ARBA" id="ARBA00022527"/>
    </source>
</evidence>
<keyword evidence="14" id="KW-1185">Reference proteome</keyword>
<evidence type="ECO:0000256" key="3">
    <source>
        <dbReference type="ARBA" id="ARBA00022679"/>
    </source>
</evidence>
<feature type="compositionally biased region" description="Pro residues" evidence="10">
    <location>
        <begin position="352"/>
        <end position="387"/>
    </location>
</feature>
<dbReference type="CDD" id="cd14014">
    <property type="entry name" value="STKc_PknB_like"/>
    <property type="match status" value="1"/>
</dbReference>
<dbReference type="EC" id="2.7.11.1" evidence="1"/>
<dbReference type="GO" id="GO:0004674">
    <property type="term" value="F:protein serine/threonine kinase activity"/>
    <property type="evidence" value="ECO:0007669"/>
    <property type="project" value="UniProtKB-KW"/>
</dbReference>
<protein>
    <recommendedName>
        <fullName evidence="1">non-specific serine/threonine protein kinase</fullName>
        <ecNumber evidence="1">2.7.11.1</ecNumber>
    </recommendedName>
</protein>
<comment type="catalytic activity">
    <reaction evidence="8">
        <text>L-seryl-[protein] + ATP = O-phospho-L-seryl-[protein] + ADP + H(+)</text>
        <dbReference type="Rhea" id="RHEA:17989"/>
        <dbReference type="Rhea" id="RHEA-COMP:9863"/>
        <dbReference type="Rhea" id="RHEA-COMP:11604"/>
        <dbReference type="ChEBI" id="CHEBI:15378"/>
        <dbReference type="ChEBI" id="CHEBI:29999"/>
        <dbReference type="ChEBI" id="CHEBI:30616"/>
        <dbReference type="ChEBI" id="CHEBI:83421"/>
        <dbReference type="ChEBI" id="CHEBI:456216"/>
        <dbReference type="EC" id="2.7.11.1"/>
    </reaction>
</comment>
<feature type="region of interest" description="Disordered" evidence="10">
    <location>
        <begin position="343"/>
        <end position="468"/>
    </location>
</feature>
<keyword evidence="4 9" id="KW-0547">Nucleotide-binding</keyword>
<gene>
    <name evidence="13" type="ORF">NIES1031_05070</name>
</gene>
<dbReference type="SUPFAM" id="SSF56112">
    <property type="entry name" value="Protein kinase-like (PK-like)"/>
    <property type="match status" value="1"/>
</dbReference>
<dbReference type="PROSITE" id="PS00108">
    <property type="entry name" value="PROTEIN_KINASE_ST"/>
    <property type="match status" value="1"/>
</dbReference>
<dbReference type="InterPro" id="IPR011009">
    <property type="entry name" value="Kinase-like_dom_sf"/>
</dbReference>
<accession>A0A1U7HWG7</accession>
<dbReference type="STRING" id="247279.NIES1031_05070"/>
<evidence type="ECO:0000313" key="13">
    <source>
        <dbReference type="EMBL" id="OKH27957.1"/>
    </source>
</evidence>
<proteinExistence type="predicted"/>
<keyword evidence="11" id="KW-0812">Transmembrane</keyword>
<comment type="caution">
    <text evidence="13">The sequence shown here is derived from an EMBL/GenBank/DDBJ whole genome shotgun (WGS) entry which is preliminary data.</text>
</comment>
<evidence type="ECO:0000313" key="14">
    <source>
        <dbReference type="Proteomes" id="UP000185984"/>
    </source>
</evidence>
<dbReference type="PROSITE" id="PS50011">
    <property type="entry name" value="PROTEIN_KINASE_DOM"/>
    <property type="match status" value="1"/>
</dbReference>
<name>A0A1U7HWG7_9CHRO</name>
<dbReference type="PANTHER" id="PTHR24363:SF0">
    <property type="entry name" value="SERINE_THREONINE KINASE LIKE DOMAIN CONTAINING 1"/>
    <property type="match status" value="1"/>
</dbReference>
<dbReference type="RefSeq" id="WP_073548419.1">
    <property type="nucleotide sequence ID" value="NZ_CAWMVK010000034.1"/>
</dbReference>
<dbReference type="InterPro" id="IPR017441">
    <property type="entry name" value="Protein_kinase_ATP_BS"/>
</dbReference>
<feature type="domain" description="Protein kinase" evidence="12">
    <location>
        <begin position="9"/>
        <end position="277"/>
    </location>
</feature>
<evidence type="ECO:0000256" key="10">
    <source>
        <dbReference type="SAM" id="MobiDB-lite"/>
    </source>
</evidence>
<keyword evidence="11" id="KW-0472">Membrane</keyword>
<keyword evidence="2 13" id="KW-0723">Serine/threonine-protein kinase</keyword>
<reference evidence="13 14" key="1">
    <citation type="submission" date="2016-11" db="EMBL/GenBank/DDBJ databases">
        <title>Draft Genome Sequences of Nine Cyanobacterial Strains from Diverse Habitats.</title>
        <authorList>
            <person name="Zhu T."/>
            <person name="Hou S."/>
            <person name="Lu X."/>
            <person name="Hess W.R."/>
        </authorList>
    </citation>
    <scope>NUCLEOTIDE SEQUENCE [LARGE SCALE GENOMIC DNA]</scope>
    <source>
        <strain evidence="13 14">5.2 s.c.1</strain>
    </source>
</reference>
<keyword evidence="11" id="KW-1133">Transmembrane helix</keyword>
<evidence type="ECO:0000256" key="11">
    <source>
        <dbReference type="SAM" id="Phobius"/>
    </source>
</evidence>
<sequence>MTTLLNSRYQIIQVLGSGGFGETFLAEDTYMPSRRRCVIKQLKPVVNDPSMYQVIQQRFQREAATLEALGEGSSQIPNLYAYFSEHGQFFLVQEWIPGQTLARKVATEGPLSEEVVRKILVSLLQVLDYVHSQGIIYRDIKPDNIILRESNNQPVLIDFGAVKETMATAINSQGKVTQTMVIGTPGFMSPEQAAGRPVYASDIYSLGLTAIYLLTGKLPQELETSSNEEIFWQRDVPHVSPKLAAVISKAVQYHPRDRYTTAMKMLEDLQSISHIANTHKQKATLFIPNITRQRTVINPAQTSPVSAYPSRKNNWLILAVGGLLAGGLAAIALFTSFRQQPEAAFDDTTPPEVIPEPPITASPTPELSPSPIFPPVESPAPPAPLFPSPNDEESSSQTPVQIQEPEEPEATSPPVEETPPPERLPSPVASPPQENAAPSANAARIPGFPTGTSENQVRAKLGNPTKTARGIWGNTRAAIYDIKPNQVTLGYLFDRNSGRLRQTEVSFAQSVDTQVMQETLQQMLDGNASAEIKEGLQQVYQRRTNRYSFNTGRLKGVIERNDRDRIYIGVWDADLH</sequence>
<dbReference type="Pfam" id="PF00069">
    <property type="entry name" value="Pkinase"/>
    <property type="match status" value="1"/>
</dbReference>
<dbReference type="SMART" id="SM00220">
    <property type="entry name" value="S_TKc"/>
    <property type="match status" value="1"/>
</dbReference>
<comment type="catalytic activity">
    <reaction evidence="7">
        <text>L-threonyl-[protein] + ATP = O-phospho-L-threonyl-[protein] + ADP + H(+)</text>
        <dbReference type="Rhea" id="RHEA:46608"/>
        <dbReference type="Rhea" id="RHEA-COMP:11060"/>
        <dbReference type="Rhea" id="RHEA-COMP:11605"/>
        <dbReference type="ChEBI" id="CHEBI:15378"/>
        <dbReference type="ChEBI" id="CHEBI:30013"/>
        <dbReference type="ChEBI" id="CHEBI:30616"/>
        <dbReference type="ChEBI" id="CHEBI:61977"/>
        <dbReference type="ChEBI" id="CHEBI:456216"/>
        <dbReference type="EC" id="2.7.11.1"/>
    </reaction>
</comment>
<evidence type="ECO:0000256" key="1">
    <source>
        <dbReference type="ARBA" id="ARBA00012513"/>
    </source>
</evidence>